<accession>A0A8S3QIP1</accession>
<organism evidence="4 5">
    <name type="scientific">Mytilus edulis</name>
    <name type="common">Blue mussel</name>
    <dbReference type="NCBI Taxonomy" id="6550"/>
    <lineage>
        <taxon>Eukaryota</taxon>
        <taxon>Metazoa</taxon>
        <taxon>Spiralia</taxon>
        <taxon>Lophotrochozoa</taxon>
        <taxon>Mollusca</taxon>
        <taxon>Bivalvia</taxon>
        <taxon>Autobranchia</taxon>
        <taxon>Pteriomorphia</taxon>
        <taxon>Mytilida</taxon>
        <taxon>Mytiloidea</taxon>
        <taxon>Mytilidae</taxon>
        <taxon>Mytilinae</taxon>
        <taxon>Mytilus</taxon>
    </lineage>
</organism>
<dbReference type="EMBL" id="CAJPWZ010000461">
    <property type="protein sequence ID" value="CAG2193633.1"/>
    <property type="molecule type" value="Genomic_DNA"/>
</dbReference>
<feature type="domain" description="Fibronectin type-III" evidence="3">
    <location>
        <begin position="252"/>
        <end position="305"/>
    </location>
</feature>
<feature type="domain" description="Fibronectin type-III" evidence="3">
    <location>
        <begin position="37"/>
        <end position="130"/>
    </location>
</feature>
<evidence type="ECO:0000313" key="4">
    <source>
        <dbReference type="EMBL" id="CAG2193633.1"/>
    </source>
</evidence>
<dbReference type="Gene3D" id="2.60.40.10">
    <property type="entry name" value="Immunoglobulins"/>
    <property type="match status" value="3"/>
</dbReference>
<dbReference type="InterPro" id="IPR013783">
    <property type="entry name" value="Ig-like_fold"/>
</dbReference>
<evidence type="ECO:0000259" key="3">
    <source>
        <dbReference type="PROSITE" id="PS50853"/>
    </source>
</evidence>
<gene>
    <name evidence="4" type="ORF">MEDL_8720</name>
</gene>
<dbReference type="AlphaFoldDB" id="A0A8S3QIP1"/>
<evidence type="ECO:0000256" key="2">
    <source>
        <dbReference type="SAM" id="MobiDB-lite"/>
    </source>
</evidence>
<dbReference type="Pfam" id="PF00041">
    <property type="entry name" value="fn3"/>
    <property type="match status" value="1"/>
</dbReference>
<dbReference type="InterPro" id="IPR050964">
    <property type="entry name" value="Striated_Muscle_Regulatory"/>
</dbReference>
<dbReference type="InterPro" id="IPR036116">
    <property type="entry name" value="FN3_sf"/>
</dbReference>
<feature type="compositionally biased region" description="Low complexity" evidence="2">
    <location>
        <begin position="125"/>
        <end position="144"/>
    </location>
</feature>
<comment type="caution">
    <text evidence="4">The sequence shown here is derived from an EMBL/GenBank/DDBJ whole genome shotgun (WGS) entry which is preliminary data.</text>
</comment>
<reference evidence="4" key="1">
    <citation type="submission" date="2021-03" db="EMBL/GenBank/DDBJ databases">
        <authorList>
            <person name="Bekaert M."/>
        </authorList>
    </citation>
    <scope>NUCLEOTIDE SEQUENCE</scope>
</reference>
<evidence type="ECO:0000256" key="1">
    <source>
        <dbReference type="ARBA" id="ARBA00022737"/>
    </source>
</evidence>
<keyword evidence="5" id="KW-1185">Reference proteome</keyword>
<protein>
    <recommendedName>
        <fullName evidence="3">Fibronectin type-III domain-containing protein</fullName>
    </recommendedName>
</protein>
<keyword evidence="1" id="KW-0677">Repeat</keyword>
<dbReference type="PROSITE" id="PS50853">
    <property type="entry name" value="FN3"/>
    <property type="match status" value="3"/>
</dbReference>
<evidence type="ECO:0000313" key="5">
    <source>
        <dbReference type="Proteomes" id="UP000683360"/>
    </source>
</evidence>
<dbReference type="OrthoDB" id="10253954at2759"/>
<proteinExistence type="predicted"/>
<name>A0A8S3QIP1_MYTED</name>
<feature type="domain" description="Fibronectin type-III" evidence="3">
    <location>
        <begin position="147"/>
        <end position="244"/>
    </location>
</feature>
<dbReference type="SUPFAM" id="SSF49265">
    <property type="entry name" value="Fibronectin type III"/>
    <property type="match status" value="2"/>
</dbReference>
<dbReference type="PANTHER" id="PTHR13817:SF166">
    <property type="entry name" value="NEURONAL IGCAM-RELATED"/>
    <property type="match status" value="1"/>
</dbReference>
<dbReference type="PANTHER" id="PTHR13817">
    <property type="entry name" value="TITIN"/>
    <property type="match status" value="1"/>
</dbReference>
<dbReference type="CDD" id="cd00063">
    <property type="entry name" value="FN3"/>
    <property type="match status" value="3"/>
</dbReference>
<dbReference type="InterPro" id="IPR003961">
    <property type="entry name" value="FN3_dom"/>
</dbReference>
<dbReference type="Proteomes" id="UP000683360">
    <property type="component" value="Unassembled WGS sequence"/>
</dbReference>
<sequence length="305" mass="34740">MEESDALAETHDGHIAGQNTQDINCYPSSRLINSLVQMDKPSCLTIAPNTIKVRWHKCRVSDESLKSYEIIYKKVESELWETAFTDAIFREKDFSNLKEDTKYHFKVRAIFTNSESPYSEISDPVSTSVNRRESSTSSGSCISGQQENSPTTCDDETVDLEHDTYVPVIEDCKSIGKPSFEIRYKPTIETAKRWHSKFTKGKECEIDIVNLVEETNYCFKVRSIYDDVEGPFSDISDPVSTLQISLDLQLNVPGKPMAENITPVSISLKWISPVKTTGAIDCYEIKYKEADTVNKRWISLWTKRN</sequence>
<feature type="region of interest" description="Disordered" evidence="2">
    <location>
        <begin position="117"/>
        <end position="154"/>
    </location>
</feature>